<accession>A0A6A6P7N1</accession>
<protein>
    <recommendedName>
        <fullName evidence="3">F-box domain-containing protein</fullName>
    </recommendedName>
</protein>
<dbReference type="OrthoDB" id="62952at2759"/>
<evidence type="ECO:0000313" key="1">
    <source>
        <dbReference type="EMBL" id="KAF2460001.1"/>
    </source>
</evidence>
<dbReference type="Proteomes" id="UP000799766">
    <property type="component" value="Unassembled WGS sequence"/>
</dbReference>
<evidence type="ECO:0008006" key="3">
    <source>
        <dbReference type="Google" id="ProtNLM"/>
    </source>
</evidence>
<proteinExistence type="predicted"/>
<reference evidence="1" key="1">
    <citation type="journal article" date="2020" name="Stud. Mycol.">
        <title>101 Dothideomycetes genomes: a test case for predicting lifestyles and emergence of pathogens.</title>
        <authorList>
            <person name="Haridas S."/>
            <person name="Albert R."/>
            <person name="Binder M."/>
            <person name="Bloem J."/>
            <person name="Labutti K."/>
            <person name="Salamov A."/>
            <person name="Andreopoulos B."/>
            <person name="Baker S."/>
            <person name="Barry K."/>
            <person name="Bills G."/>
            <person name="Bluhm B."/>
            <person name="Cannon C."/>
            <person name="Castanera R."/>
            <person name="Culley D."/>
            <person name="Daum C."/>
            <person name="Ezra D."/>
            <person name="Gonzalez J."/>
            <person name="Henrissat B."/>
            <person name="Kuo A."/>
            <person name="Liang C."/>
            <person name="Lipzen A."/>
            <person name="Lutzoni F."/>
            <person name="Magnuson J."/>
            <person name="Mondo S."/>
            <person name="Nolan M."/>
            <person name="Ohm R."/>
            <person name="Pangilinan J."/>
            <person name="Park H.-J."/>
            <person name="Ramirez L."/>
            <person name="Alfaro M."/>
            <person name="Sun H."/>
            <person name="Tritt A."/>
            <person name="Yoshinaga Y."/>
            <person name="Zwiers L.-H."/>
            <person name="Turgeon B."/>
            <person name="Goodwin S."/>
            <person name="Spatafora J."/>
            <person name="Crous P."/>
            <person name="Grigoriev I."/>
        </authorList>
    </citation>
    <scope>NUCLEOTIDE SEQUENCE</scope>
    <source>
        <strain evidence="1">ATCC 16933</strain>
    </source>
</reference>
<organism evidence="1 2">
    <name type="scientific">Lineolata rhizophorae</name>
    <dbReference type="NCBI Taxonomy" id="578093"/>
    <lineage>
        <taxon>Eukaryota</taxon>
        <taxon>Fungi</taxon>
        <taxon>Dikarya</taxon>
        <taxon>Ascomycota</taxon>
        <taxon>Pezizomycotina</taxon>
        <taxon>Dothideomycetes</taxon>
        <taxon>Dothideomycetes incertae sedis</taxon>
        <taxon>Lineolatales</taxon>
        <taxon>Lineolataceae</taxon>
        <taxon>Lineolata</taxon>
    </lineage>
</organism>
<dbReference type="EMBL" id="MU001674">
    <property type="protein sequence ID" value="KAF2460001.1"/>
    <property type="molecule type" value="Genomic_DNA"/>
</dbReference>
<keyword evidence="2" id="KW-1185">Reference proteome</keyword>
<evidence type="ECO:0000313" key="2">
    <source>
        <dbReference type="Proteomes" id="UP000799766"/>
    </source>
</evidence>
<dbReference type="AlphaFoldDB" id="A0A6A6P7N1"/>
<name>A0A6A6P7N1_9PEZI</name>
<sequence>MAPELMNLPLELRQMIWDFLLVDAEEHCKATIAGRRRLVLRFWGSLVDTIVRTRSDLLLVNKRVAVEILERLFKRHTPTFDSGPQILHVILRRLPSPILEWIRSVELKWCRFPPEPDYDHLDITEVRPLMDFIGRRTSIRTITVTLELHSSQRRPNDISIDRNYYWCMVIAYAMQLVLVGLLDEVCVQYTPDSVWALLEPEDDIQSMVHQKPSQWASPPESALSFLVEQLETRGIAGAGTNYSLDNIVARMGLQEWHQSNGVLEDAKEFWFVLKAPQEHDVYKQDGFWCSRDGQQFYYFPLGDWRPAATDKQPQNKGYDWVESS</sequence>
<gene>
    <name evidence="1" type="ORF">BDY21DRAFT_369905</name>
</gene>